<organism evidence="1 2">
    <name type="scientific">Desulfomicrobium apsheronum</name>
    <dbReference type="NCBI Taxonomy" id="52560"/>
    <lineage>
        <taxon>Bacteria</taxon>
        <taxon>Pseudomonadati</taxon>
        <taxon>Thermodesulfobacteriota</taxon>
        <taxon>Desulfovibrionia</taxon>
        <taxon>Desulfovibrionales</taxon>
        <taxon>Desulfomicrobiaceae</taxon>
        <taxon>Desulfomicrobium</taxon>
    </lineage>
</organism>
<keyword evidence="2" id="KW-1185">Reference proteome</keyword>
<accession>A0A1I3N0J2</accession>
<sequence length="193" mass="21720">MTAPEASRFRHGRAVFSFFLALCLHVIPAWFVVFGPLYGLPSVLELNLDTINMYRERIFREQLARGVSQLDSAPLHISVDVQARPDTRKRVSKPRSEADLKRARAVQRAIRSLWENMSPDSTGYALVSMSILEDGRIGEFVVNRVSGDQEFQAFLLLFLSTLKSTYGNSAGPGESLWIECEFVIQPLARKEAS</sequence>
<dbReference type="OrthoDB" id="5470790at2"/>
<dbReference type="STRING" id="52560.SAMN04488082_101138"/>
<evidence type="ECO:0000313" key="1">
    <source>
        <dbReference type="EMBL" id="SFJ02783.1"/>
    </source>
</evidence>
<evidence type="ECO:0000313" key="2">
    <source>
        <dbReference type="Proteomes" id="UP000198635"/>
    </source>
</evidence>
<dbReference type="EMBL" id="FORX01000001">
    <property type="protein sequence ID" value="SFJ02783.1"/>
    <property type="molecule type" value="Genomic_DNA"/>
</dbReference>
<reference evidence="2" key="1">
    <citation type="submission" date="2016-10" db="EMBL/GenBank/DDBJ databases">
        <authorList>
            <person name="Varghese N."/>
            <person name="Submissions S."/>
        </authorList>
    </citation>
    <scope>NUCLEOTIDE SEQUENCE [LARGE SCALE GENOMIC DNA]</scope>
    <source>
        <strain evidence="2">DSM 5918</strain>
    </source>
</reference>
<proteinExistence type="predicted"/>
<protein>
    <submittedName>
        <fullName evidence="1">Uncharacterized protein</fullName>
    </submittedName>
</protein>
<name>A0A1I3N0J2_9BACT</name>
<dbReference type="AlphaFoldDB" id="A0A1I3N0J2"/>
<dbReference type="RefSeq" id="WP_143075495.1">
    <property type="nucleotide sequence ID" value="NZ_FORX01000001.1"/>
</dbReference>
<gene>
    <name evidence="1" type="ORF">SAMN04488082_101138</name>
</gene>
<dbReference type="Proteomes" id="UP000198635">
    <property type="component" value="Unassembled WGS sequence"/>
</dbReference>